<dbReference type="GO" id="GO:0030288">
    <property type="term" value="C:outer membrane-bounded periplasmic space"/>
    <property type="evidence" value="ECO:0007669"/>
    <property type="project" value="InterPro"/>
</dbReference>
<dbReference type="AlphaFoldDB" id="A0A285FW46"/>
<dbReference type="Proteomes" id="UP000219573">
    <property type="component" value="Unassembled WGS sequence"/>
</dbReference>
<organism evidence="2 3">
    <name type="scientific">Orenia metallireducens</name>
    <dbReference type="NCBI Taxonomy" id="1413210"/>
    <lineage>
        <taxon>Bacteria</taxon>
        <taxon>Bacillati</taxon>
        <taxon>Bacillota</taxon>
        <taxon>Clostridia</taxon>
        <taxon>Halanaerobiales</taxon>
        <taxon>Halobacteroidaceae</taxon>
        <taxon>Orenia</taxon>
    </lineage>
</organism>
<keyword evidence="1" id="KW-0812">Transmembrane</keyword>
<evidence type="ECO:0000256" key="1">
    <source>
        <dbReference type="SAM" id="Phobius"/>
    </source>
</evidence>
<dbReference type="OrthoDB" id="2111319at2"/>
<dbReference type="Pfam" id="PF03783">
    <property type="entry name" value="CsgG"/>
    <property type="match status" value="1"/>
</dbReference>
<dbReference type="InterPro" id="IPR005534">
    <property type="entry name" value="Curli_assmbl/transp-comp_CsgG"/>
</dbReference>
<dbReference type="RefSeq" id="WP_097016648.1">
    <property type="nucleotide sequence ID" value="NZ_OBDZ01000003.1"/>
</dbReference>
<evidence type="ECO:0000313" key="3">
    <source>
        <dbReference type="Proteomes" id="UP000219573"/>
    </source>
</evidence>
<dbReference type="SUPFAM" id="SSF48452">
    <property type="entry name" value="TPR-like"/>
    <property type="match status" value="1"/>
</dbReference>
<dbReference type="InterPro" id="IPR011990">
    <property type="entry name" value="TPR-like_helical_dom_sf"/>
</dbReference>
<dbReference type="Gene3D" id="3.40.50.10610">
    <property type="entry name" value="ABC-type transport auxiliary lipoprotein component"/>
    <property type="match status" value="1"/>
</dbReference>
<keyword evidence="1" id="KW-0472">Membrane</keyword>
<proteinExistence type="predicted"/>
<feature type="transmembrane region" description="Helical" evidence="1">
    <location>
        <begin position="40"/>
        <end position="57"/>
    </location>
</feature>
<reference evidence="3" key="1">
    <citation type="submission" date="2017-09" db="EMBL/GenBank/DDBJ databases">
        <authorList>
            <person name="Varghese N."/>
            <person name="Submissions S."/>
        </authorList>
    </citation>
    <scope>NUCLEOTIDE SEQUENCE [LARGE SCALE GENOMIC DNA]</scope>
    <source>
        <strain evidence="3">MSL47</strain>
    </source>
</reference>
<dbReference type="STRING" id="1413210.U472_14525"/>
<keyword evidence="3" id="KW-1185">Reference proteome</keyword>
<gene>
    <name evidence="2" type="ORF">SAMN06265827_10342</name>
</gene>
<keyword evidence="1" id="KW-1133">Transmembrane helix</keyword>
<protein>
    <submittedName>
        <fullName evidence="2">Curli production assembly/transport component CsgG</fullName>
    </submittedName>
</protein>
<dbReference type="EMBL" id="OBDZ01000003">
    <property type="protein sequence ID" value="SNY15475.1"/>
    <property type="molecule type" value="Genomic_DNA"/>
</dbReference>
<evidence type="ECO:0000313" key="2">
    <source>
        <dbReference type="EMBL" id="SNY15475.1"/>
    </source>
</evidence>
<accession>A0A285FW46</accession>
<name>A0A285FW46_9FIRM</name>
<sequence>MRIISVILMIFMLVSFVGTDYARAQSISASSSGSDGTEKGIIGALVILGVFGIYKVIKNHREEQYQNHLSKGEMFLEKEEYGLAIKDLSQAKDIKDSAEVNKLLYNAKEEYKKCHYQLGSDYLAEGNWELAYNEFKKVKIYDNNYFDTNEKYNLAYQKLRELKLKRIGVIDFEDTTYRYNLGSRATSLFSAQLLNRDPKFIEIIERKQLKAILEEQQLGATGLIDSATAKEIGNILGVDYLVVGKVLSGNVNKDESSEYVETWDGEKKKRYHVQKQAYTKIIFKLLDVSDASIVLSKTVTKKSNYSEYYYRDESIIIPSDEEMIDRVLTNAVDEFAQDIYEKYEL</sequence>